<dbReference type="Gene3D" id="6.20.150.10">
    <property type="match status" value="1"/>
</dbReference>
<evidence type="ECO:0000313" key="5">
    <source>
        <dbReference type="Proteomes" id="UP000056453"/>
    </source>
</evidence>
<protein>
    <submittedName>
        <fullName evidence="4">Baseplate assembly protein</fullName>
    </submittedName>
</protein>
<evidence type="ECO:0000259" key="3">
    <source>
        <dbReference type="Pfam" id="PF18715"/>
    </source>
</evidence>
<dbReference type="Proteomes" id="UP000056453">
    <property type="component" value="Unassembled WGS sequence"/>
</dbReference>
<gene>
    <name evidence="4" type="ORF">WJ96_01595</name>
</gene>
<feature type="domain" description="Phage spike trimer" evidence="3">
    <location>
        <begin position="144"/>
        <end position="188"/>
    </location>
</feature>
<dbReference type="RefSeq" id="WP_059957252.1">
    <property type="nucleotide sequence ID" value="NZ_LPBJ01000104.1"/>
</dbReference>
<dbReference type="Pfam" id="PF04717">
    <property type="entry name" value="Phage_base_V"/>
    <property type="match status" value="1"/>
</dbReference>
<dbReference type="InterPro" id="IPR037026">
    <property type="entry name" value="Vgr_OB-fold_dom_sf"/>
</dbReference>
<dbReference type="EMBL" id="LPBJ01000104">
    <property type="protein sequence ID" value="KVP87875.1"/>
    <property type="molecule type" value="Genomic_DNA"/>
</dbReference>
<dbReference type="InterPro" id="IPR013046">
    <property type="entry name" value="GpV/Gp45"/>
</dbReference>
<evidence type="ECO:0000259" key="2">
    <source>
        <dbReference type="Pfam" id="PF04717"/>
    </source>
</evidence>
<evidence type="ECO:0000313" key="4">
    <source>
        <dbReference type="EMBL" id="KVP87875.1"/>
    </source>
</evidence>
<dbReference type="InterPro" id="IPR040629">
    <property type="entry name" value="Phage_spike"/>
</dbReference>
<comment type="caution">
    <text evidence="4">The sequence shown here is derived from an EMBL/GenBank/DDBJ whole genome shotgun (WGS) entry which is preliminary data.</text>
</comment>
<dbReference type="InterPro" id="IPR006531">
    <property type="entry name" value="Gp5/Vgr_OB"/>
</dbReference>
<dbReference type="Gene3D" id="2.40.50.230">
    <property type="entry name" value="Gp5 N-terminal domain"/>
    <property type="match status" value="1"/>
</dbReference>
<sequence>MDANEIQRLARNAVRKGAILDVNHGAALCRVSVGDPDDDSGCLATNWIPWLSVAAGGVRDWRPPTKGEQVILLCPMGDPAQGVALCGFYSEGFPAPANSGDTHTRIYPDGAVVAYDHAAHALTAELPAGATMLVVAPGAVTVQTKAATVQAETITLDAPQTTCTGAMTVKGPFAFESGMTGKGGAGGSTMQIQGAAEFTGDVKSQGISLPHHTHREQGDGNDVSAPK</sequence>
<evidence type="ECO:0000256" key="1">
    <source>
        <dbReference type="SAM" id="MobiDB-lite"/>
    </source>
</evidence>
<dbReference type="Pfam" id="PF18715">
    <property type="entry name" value="Phage_spike"/>
    <property type="match status" value="1"/>
</dbReference>
<keyword evidence="5" id="KW-1185">Reference proteome</keyword>
<dbReference type="NCBIfam" id="TIGR01644">
    <property type="entry name" value="phage_P2_V"/>
    <property type="match status" value="1"/>
</dbReference>
<feature type="domain" description="Gp5/Type VI secretion system Vgr protein OB-fold" evidence="2">
    <location>
        <begin position="16"/>
        <end position="89"/>
    </location>
</feature>
<accession>A0AAW3MMA3</accession>
<reference evidence="4 5" key="1">
    <citation type="submission" date="2015-11" db="EMBL/GenBank/DDBJ databases">
        <title>Expanding the genomic diversity of Burkholderia species for the development of highly accurate diagnostics.</title>
        <authorList>
            <person name="Sahl J."/>
            <person name="Keim P."/>
            <person name="Wagner D."/>
        </authorList>
    </citation>
    <scope>NUCLEOTIDE SEQUENCE [LARGE SCALE GENOMIC DNA]</scope>
    <source>
        <strain evidence="4 5">MSMB1808WGS</strain>
    </source>
</reference>
<name>A0AAW3MMA3_9BURK</name>
<organism evidence="4 5">
    <name type="scientific">Burkholderia ubonensis</name>
    <dbReference type="NCBI Taxonomy" id="101571"/>
    <lineage>
        <taxon>Bacteria</taxon>
        <taxon>Pseudomonadati</taxon>
        <taxon>Pseudomonadota</taxon>
        <taxon>Betaproteobacteria</taxon>
        <taxon>Burkholderiales</taxon>
        <taxon>Burkholderiaceae</taxon>
        <taxon>Burkholderia</taxon>
        <taxon>Burkholderia cepacia complex</taxon>
    </lineage>
</organism>
<dbReference type="AlphaFoldDB" id="A0AAW3MMA3"/>
<feature type="region of interest" description="Disordered" evidence="1">
    <location>
        <begin position="205"/>
        <end position="227"/>
    </location>
</feature>
<proteinExistence type="predicted"/>